<organism evidence="15 16">
    <name type="scientific">Hermetia illucens</name>
    <name type="common">Black soldier fly</name>
    <dbReference type="NCBI Taxonomy" id="343691"/>
    <lineage>
        <taxon>Eukaryota</taxon>
        <taxon>Metazoa</taxon>
        <taxon>Ecdysozoa</taxon>
        <taxon>Arthropoda</taxon>
        <taxon>Hexapoda</taxon>
        <taxon>Insecta</taxon>
        <taxon>Pterygota</taxon>
        <taxon>Neoptera</taxon>
        <taxon>Endopterygota</taxon>
        <taxon>Diptera</taxon>
        <taxon>Brachycera</taxon>
        <taxon>Stratiomyomorpha</taxon>
        <taxon>Stratiomyidae</taxon>
        <taxon>Hermetiinae</taxon>
        <taxon>Hermetia</taxon>
    </lineage>
</organism>
<dbReference type="Pfam" id="PF24061">
    <property type="entry name" value="LBD_receptor"/>
    <property type="match status" value="2"/>
</dbReference>
<dbReference type="InterPro" id="IPR019594">
    <property type="entry name" value="Glu/Gly-bd"/>
</dbReference>
<evidence type="ECO:0000313" key="15">
    <source>
        <dbReference type="EMBL" id="CAD7090653.1"/>
    </source>
</evidence>
<keyword evidence="11" id="KW-0407">Ion channel</keyword>
<dbReference type="Gene3D" id="3.40.190.10">
    <property type="entry name" value="Periplasmic binding protein-like II"/>
    <property type="match status" value="2"/>
</dbReference>
<keyword evidence="16" id="KW-1185">Reference proteome</keyword>
<dbReference type="SUPFAM" id="SSF53850">
    <property type="entry name" value="Periplasmic binding protein-like II"/>
    <property type="match status" value="2"/>
</dbReference>
<evidence type="ECO:0000256" key="6">
    <source>
        <dbReference type="ARBA" id="ARBA00023065"/>
    </source>
</evidence>
<evidence type="ECO:0000259" key="14">
    <source>
        <dbReference type="Pfam" id="PF24061"/>
    </source>
</evidence>
<dbReference type="Proteomes" id="UP000594454">
    <property type="component" value="Chromosome 5"/>
</dbReference>
<feature type="transmembrane region" description="Helical" evidence="12">
    <location>
        <begin position="255"/>
        <end position="274"/>
    </location>
</feature>
<proteinExistence type="predicted"/>
<evidence type="ECO:0000256" key="5">
    <source>
        <dbReference type="ARBA" id="ARBA00022989"/>
    </source>
</evidence>
<evidence type="ECO:0000256" key="1">
    <source>
        <dbReference type="ARBA" id="ARBA00004651"/>
    </source>
</evidence>
<name>A0A7R8V0X5_HERIL</name>
<evidence type="ECO:0000256" key="8">
    <source>
        <dbReference type="ARBA" id="ARBA00023170"/>
    </source>
</evidence>
<evidence type="ECO:0000256" key="9">
    <source>
        <dbReference type="ARBA" id="ARBA00023180"/>
    </source>
</evidence>
<keyword evidence="8" id="KW-0675">Receptor</keyword>
<dbReference type="InterPro" id="IPR056198">
    <property type="entry name" value="LBD_receptor"/>
</dbReference>
<evidence type="ECO:0000256" key="12">
    <source>
        <dbReference type="SAM" id="Phobius"/>
    </source>
</evidence>
<dbReference type="Gene3D" id="1.10.287.70">
    <property type="match status" value="2"/>
</dbReference>
<keyword evidence="3" id="KW-1003">Cell membrane</keyword>
<sequence>MINVGSDPGEQYFKNMVIAESILLKMKPRMKVSIQTVSVPGCEDWERLRSILIVHNLDSIRDILKWSPLSRMLIVHNPPFMSVKLNGDQGITLDGIEGNALKSIAELRNFTMDIVSMQTVDYLQEPQERKAQPGLATAILLNNASLGAGGYVPSPRYGADYFSVLNFHLFRDFVIAIPRKPRYGSYGQIFLPFGTLLWTLIAFTFLLAVLVIMVLQYAAPTLRNFVIGASVRNPVMNLVSSGLGGGIPRVPKRNFARTLVLYWILLSFVIRNAYVGKQFDIMRVDTKYWALDTYEKIEKSGYPVFAESQYCEKIKGDMLVKRLACTNKTADEMLGKLDDSNYKGTVITSKLNINLFDLKRQKKDLTMKSTLYAKDLRILGRSMLVLRKNSHLKEIFTRDLLAIGGSGLLEKWIRDITSPRNHDFSHPFRLRWKDLAGIFYILLDGRTTNMRQRDVLTKALREVDCITWYLEDGGYMNSTSLRVNNIILVDSYLAFRVLSKELRDQSIYDATGYYLIVLFRHDSKYHESIYEILLDCWKYLIVNVLVLVEPVPNSVYLYSYFPFTQFHCGYVVPVITNSFENGEMTNADLFPRKARNLHGCPFSVMTWHSPPFVIKITKDDGSVYLDGVEGSILNHLAKHMNFTVVLIPPPVEGFSGARLFTNGTATGIFGVIKRGEVDITIGSLLYSSRRAQVLGVTMPHYQQPLVITIRRGLSYSSLESLFAHGFLFNGEIHPEKSRPMTQAIAYIVKQLFNESIFYVSTMAVDENMGFLQKDILDEVLTEIDHSLWYLNHDDGLQEKSLRYNNIVMVDSHEAFRIILHQLQIAHIYDSTGHYVIVLHSKVGNDSVTIEKILADCARVAITNVNILIESMWSTIDFYTYYPYTRLHCNNTAPILINSFVNGSMVLDIDLFPKKITNLHKCPLRVITWVNPPFIFMEYRSDGSLRFYGSEGGILDQLSVKFNFTIRHIPAPAENPRGFIFDNGSMTGTFEMLKNGVADLTLGCFRYSEQRVRHFASTYSYYQVPIVVAIPQGISYTALERLFYPFSDAVWFWILVVFLIAAFLIVVLRYFAKRPVESFIIGSNNRTPIYNMLISALGGQVNHPPNRTFARFILLKWLILTLVLRGTYQGILYDFIRSNTEKKLPSTFAELADAGYTIHTDPPTEDIAFANKDLKRIYTVSVESQHAYLLRLQKGLPKAGILLPRDYVAYFNSVHYKGGPLHILKERVLVQPNCIYFQKHSFLAKPMNDIVLMFSTGGLLGKWYNDFTEIKYSLHGSRPSASQFSNEQLSGAYEIFGALIGVSCLIFVLELLSRYCERLKTVFDVLAK</sequence>
<dbReference type="EMBL" id="LR899013">
    <property type="protein sequence ID" value="CAD7090653.1"/>
    <property type="molecule type" value="Genomic_DNA"/>
</dbReference>
<protein>
    <recommendedName>
        <fullName evidence="17">Ionotropic glutamate receptor L-glutamate and glycine-binding domain-containing protein</fullName>
    </recommendedName>
</protein>
<accession>A0A7R8V0X5</accession>
<keyword evidence="9" id="KW-0325">Glycoprotein</keyword>
<dbReference type="OrthoDB" id="8050636at2759"/>
<evidence type="ECO:0000256" key="4">
    <source>
        <dbReference type="ARBA" id="ARBA00022692"/>
    </source>
</evidence>
<gene>
    <name evidence="15" type="ORF">HERILL_LOCUS13121</name>
</gene>
<feature type="domain" description="Ionotropic glutamate receptor L-glutamate and glycine-binding" evidence="13">
    <location>
        <begin position="602"/>
        <end position="710"/>
    </location>
</feature>
<dbReference type="PANTHER" id="PTHR42643:SF30">
    <property type="entry name" value="IONOTROPIC RECEPTOR 40A-RELATED"/>
    <property type="match status" value="1"/>
</dbReference>
<evidence type="ECO:0000256" key="2">
    <source>
        <dbReference type="ARBA" id="ARBA00022448"/>
    </source>
</evidence>
<keyword evidence="7 12" id="KW-0472">Membrane</keyword>
<feature type="domain" description="Putative ionotropic receptor ligand binding" evidence="14">
    <location>
        <begin position="447"/>
        <end position="596"/>
    </location>
</feature>
<dbReference type="GO" id="GO:0015276">
    <property type="term" value="F:ligand-gated monoatomic ion channel activity"/>
    <property type="evidence" value="ECO:0007669"/>
    <property type="project" value="InterPro"/>
</dbReference>
<evidence type="ECO:0008006" key="17">
    <source>
        <dbReference type="Google" id="ProtNLM"/>
    </source>
</evidence>
<evidence type="ECO:0000256" key="11">
    <source>
        <dbReference type="ARBA" id="ARBA00023303"/>
    </source>
</evidence>
<dbReference type="Pfam" id="PF10613">
    <property type="entry name" value="Lig_chan-Glu_bd"/>
    <property type="match status" value="1"/>
</dbReference>
<reference evidence="15 16" key="1">
    <citation type="submission" date="2020-11" db="EMBL/GenBank/DDBJ databases">
        <authorList>
            <person name="Wallbank WR R."/>
            <person name="Pardo Diaz C."/>
            <person name="Kozak K."/>
            <person name="Martin S."/>
            <person name="Jiggins C."/>
            <person name="Moest M."/>
            <person name="Warren A I."/>
            <person name="Generalovic N T."/>
            <person name="Byers J.R.P. K."/>
            <person name="Montejo-Kovacevich G."/>
            <person name="Yen C E."/>
        </authorList>
    </citation>
    <scope>NUCLEOTIDE SEQUENCE [LARGE SCALE GENOMIC DNA]</scope>
</reference>
<dbReference type="PANTHER" id="PTHR42643">
    <property type="entry name" value="IONOTROPIC RECEPTOR 20A-RELATED"/>
    <property type="match status" value="1"/>
</dbReference>
<evidence type="ECO:0000256" key="3">
    <source>
        <dbReference type="ARBA" id="ARBA00022475"/>
    </source>
</evidence>
<evidence type="ECO:0000259" key="13">
    <source>
        <dbReference type="Pfam" id="PF10613"/>
    </source>
</evidence>
<keyword evidence="10" id="KW-1071">Ligand-gated ion channel</keyword>
<comment type="subcellular location">
    <subcellularLocation>
        <location evidence="1">Cell membrane</location>
        <topology evidence="1">Multi-pass membrane protein</topology>
    </subcellularLocation>
</comment>
<dbReference type="InParanoid" id="A0A7R8V0X5"/>
<dbReference type="InterPro" id="IPR052192">
    <property type="entry name" value="Insect_Ionotropic_Sensory_Rcpt"/>
</dbReference>
<keyword evidence="2" id="KW-0813">Transport</keyword>
<keyword evidence="6" id="KW-0406">Ion transport</keyword>
<feature type="transmembrane region" description="Helical" evidence="12">
    <location>
        <begin position="1050"/>
        <end position="1071"/>
    </location>
</feature>
<keyword evidence="5 12" id="KW-1133">Transmembrane helix</keyword>
<evidence type="ECO:0000256" key="7">
    <source>
        <dbReference type="ARBA" id="ARBA00023136"/>
    </source>
</evidence>
<feature type="transmembrane region" description="Helical" evidence="12">
    <location>
        <begin position="189"/>
        <end position="215"/>
    </location>
</feature>
<evidence type="ECO:0000256" key="10">
    <source>
        <dbReference type="ARBA" id="ARBA00023286"/>
    </source>
</evidence>
<dbReference type="GO" id="GO:0005886">
    <property type="term" value="C:plasma membrane"/>
    <property type="evidence" value="ECO:0007669"/>
    <property type="project" value="UniProtKB-SubCell"/>
</dbReference>
<evidence type="ECO:0000313" key="16">
    <source>
        <dbReference type="Proteomes" id="UP000594454"/>
    </source>
</evidence>
<feature type="transmembrane region" description="Helical" evidence="12">
    <location>
        <begin position="1291"/>
        <end position="1311"/>
    </location>
</feature>
<keyword evidence="4 12" id="KW-0812">Transmembrane</keyword>
<feature type="domain" description="Putative ionotropic receptor ligand binding" evidence="14">
    <location>
        <begin position="735"/>
        <end position="917"/>
    </location>
</feature>